<dbReference type="GO" id="GO:0042025">
    <property type="term" value="C:host cell nucleus"/>
    <property type="evidence" value="ECO:0007669"/>
    <property type="project" value="UniProtKB-SubCell"/>
</dbReference>
<evidence type="ECO:0000256" key="24">
    <source>
        <dbReference type="ARBA" id="ARBA00030491"/>
    </source>
</evidence>
<dbReference type="InterPro" id="IPR027417">
    <property type="entry name" value="P-loop_NTPase"/>
</dbReference>
<comment type="catalytic activity">
    <reaction evidence="26">
        <text>ATP + H2O = ADP + phosphate + H(+)</text>
        <dbReference type="Rhea" id="RHEA:13065"/>
        <dbReference type="ChEBI" id="CHEBI:15377"/>
        <dbReference type="ChEBI" id="CHEBI:15378"/>
        <dbReference type="ChEBI" id="CHEBI:30616"/>
        <dbReference type="ChEBI" id="CHEBI:43474"/>
        <dbReference type="ChEBI" id="CHEBI:456216"/>
        <dbReference type="EC" id="3.6.4.12"/>
    </reaction>
</comment>
<evidence type="ECO:0000256" key="10">
    <source>
        <dbReference type="ARBA" id="ARBA00022722"/>
    </source>
</evidence>
<comment type="subcellular location">
    <subcellularLocation>
        <location evidence="3 27">Host nucleus</location>
    </subcellularLocation>
</comment>
<feature type="domain" description="SF3 helicase" evidence="29">
    <location>
        <begin position="355"/>
        <end position="547"/>
    </location>
</feature>
<feature type="domain" description="PV NS1-Nuc" evidence="30">
    <location>
        <begin position="14"/>
        <end position="268"/>
    </location>
</feature>
<feature type="short sequence motif" description="RCR-2" evidence="27">
    <location>
        <begin position="113"/>
        <end position="115"/>
    </location>
</feature>
<dbReference type="Gene3D" id="3.40.50.300">
    <property type="entry name" value="P-loop containing nucleotide triphosphate hydrolases"/>
    <property type="match status" value="1"/>
</dbReference>
<evidence type="ECO:0000256" key="28">
    <source>
        <dbReference type="SAM" id="MobiDB-lite"/>
    </source>
</evidence>
<keyword evidence="23" id="KW-0511">Multifunctional enzyme</keyword>
<dbReference type="GO" id="GO:0016787">
    <property type="term" value="F:hydrolase activity"/>
    <property type="evidence" value="ECO:0007669"/>
    <property type="project" value="UniProtKB-KW"/>
</dbReference>
<keyword evidence="19" id="KW-1194">Viral DNA replication</keyword>
<keyword evidence="21 27" id="KW-0238">DNA-binding</keyword>
<evidence type="ECO:0000256" key="22">
    <source>
        <dbReference type="ARBA" id="ARBA00023163"/>
    </source>
</evidence>
<evidence type="ECO:0000256" key="26">
    <source>
        <dbReference type="ARBA" id="ARBA00047995"/>
    </source>
</evidence>
<keyword evidence="11" id="KW-0479">Metal-binding</keyword>
<feature type="short sequence motif" description="RCR-3" evidence="27">
    <location>
        <begin position="208"/>
        <end position="212"/>
    </location>
</feature>
<keyword evidence="15" id="KW-0347">Helicase</keyword>
<name>A0AAU7E1S9_9VIRU</name>
<evidence type="ECO:0000256" key="19">
    <source>
        <dbReference type="ARBA" id="ARBA00023109"/>
    </source>
</evidence>
<dbReference type="Pfam" id="PF22419">
    <property type="entry name" value="HBoV_NS1-like_N"/>
    <property type="match status" value="1"/>
</dbReference>
<evidence type="ECO:0000256" key="18">
    <source>
        <dbReference type="ARBA" id="ARBA00023015"/>
    </source>
</evidence>
<comment type="subunit">
    <text evidence="5">Homooligomer; when bound to DNA.</text>
</comment>
<dbReference type="GO" id="GO:0004519">
    <property type="term" value="F:endonuclease activity"/>
    <property type="evidence" value="ECO:0007669"/>
    <property type="project" value="UniProtKB-UniRule"/>
</dbReference>
<feature type="active site" description="For nuclease activity" evidence="27">
    <location>
        <position position="208"/>
    </location>
</feature>
<keyword evidence="12 27" id="KW-0547">Nucleotide-binding</keyword>
<evidence type="ECO:0000256" key="5">
    <source>
        <dbReference type="ARBA" id="ARBA00011717"/>
    </source>
</evidence>
<evidence type="ECO:0000256" key="21">
    <source>
        <dbReference type="ARBA" id="ARBA00023125"/>
    </source>
</evidence>
<sequence>MATADELYQLLASFSEPAYTYIVRLPLLDWKRKDFALQQAFKGGLWANILDDEQVYGQTEKQFSVCQLYTMHYQAALCSIMHHALYDLFKEKQGTKRPKFDSFIQVEGTEQLHIHVVIAGQGLNKHNAKGWAPKLAFRFFTSLLIRLKDNLCGQHNKIEWLWVTNPIFFAAKDAEQGNDKNVSILQYKARNGDMYACRVDPSTFITNYFLPKNLWLNRFGDPGKFTPDSSYFVAASKTYCYSSVCGKEISPDVRGDLHRKLSEVFTGNQGEPVFGGDPYGDLPNVGKPGWTKSTQPAGKMTKREGLVLACMQKAVNDNLLTYEQMVGACPELVVMMESQPGGARLLQQTLQMAHVKIVQTYTALGYIRKLYPDREVEPENKVFHLLNTQGYNAWQVGHWVCTVLNKESGKQNTISFFGPASTGKTNLAKAIVNTVKLYGCVNHQNKNFVFNDCAAKLVVWWEECVMNAEWVEQAKCCLGGTEFRIDRKHQDSQLLPKTPVIISTNNNIYTVTGGNVTYGVHERPLRDRVVQFNFMKCLQSTFGEISVEDCAAWLVDCSNRFECTLAGFYREWDVETVPNSFPLQSLCPSHSQDFTLHEHGLCLQCGGYLPLREDPEAAGATPWNTPTYNPEEVLVPGEHMLSTPVKQCLLDFDTSLLNTPSSVSFTATPSPPVLTPQEVDCLSPPKKRRRTGTVLDNIEDHDYTPYVRESPEWEEQSQGSEQEQEPQPGPSGITPEQWGDILGLIQGDMETGQEPTTLYCFETMQDSETEMGGTP</sequence>
<keyword evidence="8 27" id="KW-1048">Host nucleus</keyword>
<evidence type="ECO:0000256" key="14">
    <source>
        <dbReference type="ARBA" id="ARBA00022801"/>
    </source>
</evidence>
<keyword evidence="14 27" id="KW-0378">Hydrolase</keyword>
<evidence type="ECO:0000313" key="31">
    <source>
        <dbReference type="EMBL" id="XBH23617.1"/>
    </source>
</evidence>
<evidence type="ECO:0000256" key="8">
    <source>
        <dbReference type="ARBA" id="ARBA00022562"/>
    </source>
</evidence>
<evidence type="ECO:0000259" key="29">
    <source>
        <dbReference type="PROSITE" id="PS51206"/>
    </source>
</evidence>
<dbReference type="SUPFAM" id="SSF52540">
    <property type="entry name" value="P-loop containing nucleoside triphosphate hydrolases"/>
    <property type="match status" value="1"/>
</dbReference>
<dbReference type="Pfam" id="PF01057">
    <property type="entry name" value="Parvo_NS1"/>
    <property type="match status" value="1"/>
</dbReference>
<evidence type="ECO:0000256" key="25">
    <source>
        <dbReference type="ARBA" id="ARBA00032999"/>
    </source>
</evidence>
<comment type="function">
    <text evidence="2">Multifunctional protein which displays endonuclease and helicase activities required for initiating and directing viral DNA replication. Also plays a role in viral packaging and transactivation of several promoters. Binds site-specifically to 2-3 approximate tandem copies within the origins of replication (Ori), unwinds this hairpin region and nicks one DNA strand thereby initiating the rolling circle replication (RCR). Becomes covalently attached to the 5' end of the nick and provides a 3'OH for priming DNA synthesis. The helicase activity unwinds DNA in a 3'-5' direction on the longer strand. Participates in the transcriptional regulation of several promoters.</text>
</comment>
<dbReference type="InterPro" id="IPR001257">
    <property type="entry name" value="Parvovirus_NS1_helicase"/>
</dbReference>
<organism evidence="31">
    <name type="scientific">Rattus rat parvovirus</name>
    <dbReference type="NCBI Taxonomy" id="3141928"/>
    <lineage>
        <taxon>Viruses</taxon>
        <taxon>Monodnaviria</taxon>
        <taxon>Shotokuvirae</taxon>
        <taxon>Cossaviricota</taxon>
        <taxon>Quintoviricetes</taxon>
        <taxon>Piccovirales</taxon>
        <taxon>Parvoviridae</taxon>
    </lineage>
</organism>
<comment type="cofactor">
    <cofactor evidence="1">
        <name>Mg(2+)</name>
        <dbReference type="ChEBI" id="CHEBI:18420"/>
    </cofactor>
</comment>
<evidence type="ECO:0000256" key="20">
    <source>
        <dbReference type="ARBA" id="ARBA00023124"/>
    </source>
</evidence>
<accession>A0AAU7E1S9</accession>
<evidence type="ECO:0000256" key="17">
    <source>
        <dbReference type="ARBA" id="ARBA00022842"/>
    </source>
</evidence>
<dbReference type="InterPro" id="IPR049901">
    <property type="entry name" value="PV_NS1-NUC"/>
</dbReference>
<dbReference type="GO" id="GO:0003677">
    <property type="term" value="F:DNA binding"/>
    <property type="evidence" value="ECO:0007669"/>
    <property type="project" value="UniProtKB-UniRule"/>
</dbReference>
<evidence type="ECO:0000256" key="23">
    <source>
        <dbReference type="ARBA" id="ARBA00023268"/>
    </source>
</evidence>
<evidence type="ECO:0000256" key="27">
    <source>
        <dbReference type="PROSITE-ProRule" id="PRU01366"/>
    </source>
</evidence>
<protein>
    <recommendedName>
        <fullName evidence="7">Initiator protein NS1</fullName>
        <ecNumber evidence="6">3.6.4.12</ecNumber>
    </recommendedName>
    <alternativeName>
        <fullName evidence="24">Non-structural protein 1</fullName>
    </alternativeName>
    <alternativeName>
        <fullName evidence="25">Non-structural protein NS1</fullName>
    </alternativeName>
</protein>
<evidence type="ECO:0000256" key="16">
    <source>
        <dbReference type="ARBA" id="ARBA00022840"/>
    </source>
</evidence>
<evidence type="ECO:0000256" key="13">
    <source>
        <dbReference type="ARBA" id="ARBA00022759"/>
    </source>
</evidence>
<keyword evidence="18" id="KW-0805">Transcription regulation</keyword>
<dbReference type="InterPro" id="IPR014015">
    <property type="entry name" value="Helicase_SF3_DNA-vir"/>
</dbReference>
<keyword evidence="10 27" id="KW-0540">Nuclease</keyword>
<dbReference type="GO" id="GO:0039693">
    <property type="term" value="P:viral DNA genome replication"/>
    <property type="evidence" value="ECO:0007669"/>
    <property type="project" value="UniProtKB-KW"/>
</dbReference>
<keyword evidence="9 27" id="KW-0235">DNA replication</keyword>
<keyword evidence="22" id="KW-0804">Transcription</keyword>
<evidence type="ECO:0000259" key="30">
    <source>
        <dbReference type="PROSITE" id="PS52022"/>
    </source>
</evidence>
<evidence type="ECO:0000256" key="4">
    <source>
        <dbReference type="ARBA" id="ARBA00009826"/>
    </source>
</evidence>
<dbReference type="EC" id="3.6.4.12" evidence="6"/>
<evidence type="ECO:0000256" key="9">
    <source>
        <dbReference type="ARBA" id="ARBA00022705"/>
    </source>
</evidence>
<keyword evidence="17" id="KW-0460">Magnesium</keyword>
<evidence type="ECO:0000256" key="3">
    <source>
        <dbReference type="ARBA" id="ARBA00004147"/>
    </source>
</evidence>
<dbReference type="PROSITE" id="PS52022">
    <property type="entry name" value="PV_NS1_NUC"/>
    <property type="match status" value="1"/>
</dbReference>
<dbReference type="GO" id="GO:0003678">
    <property type="term" value="F:DNA helicase activity"/>
    <property type="evidence" value="ECO:0007669"/>
    <property type="project" value="UniProtKB-EC"/>
</dbReference>
<evidence type="ECO:0000256" key="2">
    <source>
        <dbReference type="ARBA" id="ARBA00002892"/>
    </source>
</evidence>
<evidence type="ECO:0000256" key="7">
    <source>
        <dbReference type="ARBA" id="ARBA00020731"/>
    </source>
</evidence>
<evidence type="ECO:0000256" key="1">
    <source>
        <dbReference type="ARBA" id="ARBA00001946"/>
    </source>
</evidence>
<dbReference type="PROSITE" id="PS51206">
    <property type="entry name" value="SF3_HELICASE_1"/>
    <property type="match status" value="1"/>
</dbReference>
<reference evidence="31" key="1">
    <citation type="journal article" date="2024" name="Microbiome">
        <title>Substantial viral diversity in bats and rodents from East Africa: insights into evolution, recombination, and cocirculation.</title>
        <authorList>
            <person name="Wang D."/>
            <person name="Yang X."/>
            <person name="Ren Z."/>
            <person name="Hu B."/>
            <person name="Zhao H."/>
            <person name="Yang K."/>
            <person name="Shi P."/>
            <person name="Zhang Z."/>
            <person name="Feng Q."/>
            <person name="Nawenja C.V."/>
            <person name="Obanda V."/>
            <person name="Robert K."/>
            <person name="Nalikka B."/>
            <person name="Waruhiu C.N."/>
            <person name="Ochola G.O."/>
            <person name="Onyuok S.O."/>
            <person name="Ochieng H."/>
            <person name="Li B."/>
            <person name="Zhu Y."/>
            <person name="Si H."/>
            <person name="Yin J."/>
            <person name="Kristiansen K."/>
            <person name="Jin X."/>
            <person name="Xu X."/>
            <person name="Xiao M."/>
            <person name="Agwanda B."/>
            <person name="Ommeh S."/>
            <person name="Li J."/>
            <person name="Shi Z.L."/>
        </authorList>
    </citation>
    <scope>NUCLEOTIDE SEQUENCE</scope>
    <source>
        <strain evidence="31">15A/Kenya/RNALIV2213/2016</strain>
    </source>
</reference>
<dbReference type="EMBL" id="PP711821">
    <property type="protein sequence ID" value="XBH23617.1"/>
    <property type="molecule type" value="Genomic_DNA"/>
</dbReference>
<keyword evidence="16" id="KW-0067">ATP-binding</keyword>
<comment type="similarity">
    <text evidence="4">Belongs to the parvoviruses initiator protein NS1 family.</text>
</comment>
<dbReference type="GO" id="GO:0005524">
    <property type="term" value="F:ATP binding"/>
    <property type="evidence" value="ECO:0007669"/>
    <property type="project" value="UniProtKB-KW"/>
</dbReference>
<reference evidence="31" key="2">
    <citation type="submission" date="2024-02" db="EMBL/GenBank/DDBJ databases">
        <authorList>
            <person name="Hu B."/>
        </authorList>
    </citation>
    <scope>NUCLEOTIDE SEQUENCE</scope>
    <source>
        <strain evidence="31">15A/Kenya/RNALIV2213/2016</strain>
    </source>
</reference>
<evidence type="ECO:0000256" key="11">
    <source>
        <dbReference type="ARBA" id="ARBA00022723"/>
    </source>
</evidence>
<dbReference type="Gene3D" id="3.40.1310.20">
    <property type="match status" value="1"/>
</dbReference>
<evidence type="ECO:0000256" key="12">
    <source>
        <dbReference type="ARBA" id="ARBA00022741"/>
    </source>
</evidence>
<dbReference type="InterPro" id="IPR054766">
    <property type="entry name" value="BoV_NS1-like_N"/>
</dbReference>
<evidence type="ECO:0000256" key="6">
    <source>
        <dbReference type="ARBA" id="ARBA00012551"/>
    </source>
</evidence>
<feature type="region of interest" description="Disordered" evidence="28">
    <location>
        <begin position="662"/>
        <end position="775"/>
    </location>
</feature>
<evidence type="ECO:0000256" key="15">
    <source>
        <dbReference type="ARBA" id="ARBA00022806"/>
    </source>
</evidence>
<keyword evidence="20 27" id="KW-0190">Covalent protein-DNA linkage</keyword>
<proteinExistence type="inferred from homology"/>
<dbReference type="GO" id="GO:0046872">
    <property type="term" value="F:metal ion binding"/>
    <property type="evidence" value="ECO:0007669"/>
    <property type="project" value="UniProtKB-KW"/>
</dbReference>
<keyword evidence="13 27" id="KW-0255">Endonuclease</keyword>
<dbReference type="GO" id="GO:0006260">
    <property type="term" value="P:DNA replication"/>
    <property type="evidence" value="ECO:0007669"/>
    <property type="project" value="UniProtKB-UniRule"/>
</dbReference>